<dbReference type="Proteomes" id="UP001595735">
    <property type="component" value="Unassembled WGS sequence"/>
</dbReference>
<dbReference type="EMBL" id="JBHRYO010000002">
    <property type="protein sequence ID" value="MFC3755267.1"/>
    <property type="molecule type" value="Genomic_DNA"/>
</dbReference>
<name>A0ABV7XQJ8_9FLAO</name>
<feature type="chain" id="PRO_5047381372" evidence="2">
    <location>
        <begin position="24"/>
        <end position="491"/>
    </location>
</feature>
<dbReference type="RefSeq" id="WP_290295322.1">
    <property type="nucleotide sequence ID" value="NZ_JAUFQR010000001.1"/>
</dbReference>
<protein>
    <submittedName>
        <fullName evidence="3">Uncharacterized protein</fullName>
    </submittedName>
</protein>
<sequence length="491" mass="54818">MRKKSILRLALLAVLTLTLNSCRTEDEVLPKEEQTQFRAPIEMFLKFEEKAQSDPEFRAQNRQETGQAAQKNGTYNTTVNIPLSPVSYKTPFRETIEAFFKNNGALGQDFYRDFGRPFYNVSTYTYGNNSKAIAFPILQGDQVTAFIHGIVSPNRDYVQFTVVQNNDPVTLGVLARLQDAVDNLYPKNPTPMGKFAKEQYIRVNDIEEITIIKFNVFSGGGGGFGYLFPGRDWWKDAQWKEPGNMHFGGGGNAMSGDGSKHKFPDYLDPKDDPCKKAKKLLDDIAVQLKVKDLKEHVEKGAKGEKGWKFNKDGSAPTETTENGEHSVNFGDPSTINGGYHNHTKTGVHIFSSDDISTLIEIARYQSIGNTGDAYMGVVAPGGIHYVMYFDGSHGDLPIPNSYSELQRDTWNVNQKIQSFKLLKVESFISVVNGNKELNSRGLEQIFFSTLKSMGLENKINLQKIDYTTNNVSTIKLNSDGSTSSTVCPNQK</sequence>
<organism evidence="3 4">
    <name type="scientific">Chryseobacterium tructae</name>
    <dbReference type="NCBI Taxonomy" id="1037380"/>
    <lineage>
        <taxon>Bacteria</taxon>
        <taxon>Pseudomonadati</taxon>
        <taxon>Bacteroidota</taxon>
        <taxon>Flavobacteriia</taxon>
        <taxon>Flavobacteriales</taxon>
        <taxon>Weeksellaceae</taxon>
        <taxon>Chryseobacterium group</taxon>
        <taxon>Chryseobacterium</taxon>
    </lineage>
</organism>
<keyword evidence="4" id="KW-1185">Reference proteome</keyword>
<feature type="signal peptide" evidence="2">
    <location>
        <begin position="1"/>
        <end position="23"/>
    </location>
</feature>
<accession>A0ABV7XQJ8</accession>
<gene>
    <name evidence="3" type="ORF">ACFONJ_04700</name>
</gene>
<evidence type="ECO:0000256" key="2">
    <source>
        <dbReference type="SAM" id="SignalP"/>
    </source>
</evidence>
<reference evidence="4" key="1">
    <citation type="journal article" date="2019" name="Int. J. Syst. Evol. Microbiol.">
        <title>The Global Catalogue of Microorganisms (GCM) 10K type strain sequencing project: providing services to taxonomists for standard genome sequencing and annotation.</title>
        <authorList>
            <consortium name="The Broad Institute Genomics Platform"/>
            <consortium name="The Broad Institute Genome Sequencing Center for Infectious Disease"/>
            <person name="Wu L."/>
            <person name="Ma J."/>
        </authorList>
    </citation>
    <scope>NUCLEOTIDE SEQUENCE [LARGE SCALE GENOMIC DNA]</scope>
    <source>
        <strain evidence="4">CECT 7798</strain>
    </source>
</reference>
<proteinExistence type="predicted"/>
<evidence type="ECO:0000313" key="4">
    <source>
        <dbReference type="Proteomes" id="UP001595735"/>
    </source>
</evidence>
<evidence type="ECO:0000256" key="1">
    <source>
        <dbReference type="SAM" id="MobiDB-lite"/>
    </source>
</evidence>
<keyword evidence="2" id="KW-0732">Signal</keyword>
<feature type="region of interest" description="Disordered" evidence="1">
    <location>
        <begin position="304"/>
        <end position="337"/>
    </location>
</feature>
<evidence type="ECO:0000313" key="3">
    <source>
        <dbReference type="EMBL" id="MFC3755267.1"/>
    </source>
</evidence>
<comment type="caution">
    <text evidence="3">The sequence shown here is derived from an EMBL/GenBank/DDBJ whole genome shotgun (WGS) entry which is preliminary data.</text>
</comment>